<evidence type="ECO:0000259" key="2">
    <source>
        <dbReference type="Pfam" id="PF03478"/>
    </source>
</evidence>
<protein>
    <recommendedName>
        <fullName evidence="2">KIB1-4 beta-propeller domain-containing protein</fullName>
    </recommendedName>
</protein>
<feature type="domain" description="KIB1-4 beta-propeller" evidence="2">
    <location>
        <begin position="160"/>
        <end position="405"/>
    </location>
</feature>
<evidence type="ECO:0000256" key="1">
    <source>
        <dbReference type="SAM" id="MobiDB-lite"/>
    </source>
</evidence>
<dbReference type="InterPro" id="IPR005174">
    <property type="entry name" value="KIB1-4_b-propeller"/>
</dbReference>
<dbReference type="EMBL" id="BQKI01000011">
    <property type="protein sequence ID" value="GJN04470.1"/>
    <property type="molecule type" value="Genomic_DNA"/>
</dbReference>
<comment type="caution">
    <text evidence="3">The sequence shown here is derived from an EMBL/GenBank/DDBJ whole genome shotgun (WGS) entry which is preliminary data.</text>
</comment>
<accession>A0AAV5D2J6</accession>
<dbReference type="Proteomes" id="UP001054889">
    <property type="component" value="Unassembled WGS sequence"/>
</dbReference>
<evidence type="ECO:0000313" key="4">
    <source>
        <dbReference type="Proteomes" id="UP001054889"/>
    </source>
</evidence>
<reference evidence="3" key="2">
    <citation type="submission" date="2021-12" db="EMBL/GenBank/DDBJ databases">
        <title>Resequencing data analysis of finger millet.</title>
        <authorList>
            <person name="Hatakeyama M."/>
            <person name="Aluri S."/>
            <person name="Balachadran M.T."/>
            <person name="Sivarajan S.R."/>
            <person name="Poveda L."/>
            <person name="Shimizu-Inatsugi R."/>
            <person name="Schlapbach R."/>
            <person name="Sreeman S.M."/>
            <person name="Shimizu K.K."/>
        </authorList>
    </citation>
    <scope>NUCLEOTIDE SEQUENCE</scope>
</reference>
<sequence length="443" mass="49741">MESSLTGSSGKLRHPSPPASPPSWGNALTVFSGCHADAGNTFDEMLVNNGTPWSRSSKWKEMDSGAGTSGEMFDRRSHERSRLEFDAGVTPWAGLQPDILGIVLRLLPCLADRVSVRSVCRHWHAGYHGHFLPPPMPLLVRPTFRFSGLTTRGALRHLRCVPIPKEVGADHVRFVGSSDGWLVAVTPSKDRSEFCRDADEECFLLNVFTHVMVVLSASPESGSEYIVAASSYNMARQKIALWQPGMMCWHVCLGLDIGGPVDLAFYLGKLYDLQRPYGLLYAFELEEDDRGVIVSRVERCVTQPLPPHCDRCSKSCNMVVWRENLLFIIRYYSSCTMREIVKVEVFAVDFSTDPKGFIKVNNLDGDCIFVDSGGCKSFPANLHDEVKCDHIFFLRDDLKLFFVYNMRDGSMRPFAVNLLLRNIEEDNLDFPVWLFPSDAAELI</sequence>
<dbReference type="Gene3D" id="1.20.1280.50">
    <property type="match status" value="1"/>
</dbReference>
<proteinExistence type="predicted"/>
<dbReference type="PANTHER" id="PTHR33110:SF23">
    <property type="entry name" value="OS04G0316800 PROTEIN"/>
    <property type="match status" value="1"/>
</dbReference>
<reference evidence="3" key="1">
    <citation type="journal article" date="2018" name="DNA Res.">
        <title>Multiple hybrid de novo genome assembly of finger millet, an orphan allotetraploid crop.</title>
        <authorList>
            <person name="Hatakeyama M."/>
            <person name="Aluri S."/>
            <person name="Balachadran M.T."/>
            <person name="Sivarajan S.R."/>
            <person name="Patrignani A."/>
            <person name="Gruter S."/>
            <person name="Poveda L."/>
            <person name="Shimizu-Inatsugi R."/>
            <person name="Baeten J."/>
            <person name="Francoijs K.J."/>
            <person name="Nataraja K.N."/>
            <person name="Reddy Y.A.N."/>
            <person name="Phadnis S."/>
            <person name="Ravikumar R.L."/>
            <person name="Schlapbach R."/>
            <person name="Sreeman S.M."/>
            <person name="Shimizu K.K."/>
        </authorList>
    </citation>
    <scope>NUCLEOTIDE SEQUENCE</scope>
</reference>
<gene>
    <name evidence="3" type="primary">ga22020</name>
    <name evidence="3" type="ORF">PR202_ga22020</name>
</gene>
<dbReference type="AlphaFoldDB" id="A0AAV5D2J6"/>
<dbReference type="PANTHER" id="PTHR33110">
    <property type="entry name" value="F-BOX/KELCH-REPEAT PROTEIN-RELATED"/>
    <property type="match status" value="1"/>
</dbReference>
<evidence type="ECO:0000313" key="3">
    <source>
        <dbReference type="EMBL" id="GJN04470.1"/>
    </source>
</evidence>
<keyword evidence="4" id="KW-1185">Reference proteome</keyword>
<dbReference type="Pfam" id="PF03478">
    <property type="entry name" value="Beta-prop_KIB1-4"/>
    <property type="match status" value="1"/>
</dbReference>
<name>A0AAV5D2J6_ELECO</name>
<feature type="region of interest" description="Disordered" evidence="1">
    <location>
        <begin position="1"/>
        <end position="24"/>
    </location>
</feature>
<organism evidence="3 4">
    <name type="scientific">Eleusine coracana subsp. coracana</name>
    <dbReference type="NCBI Taxonomy" id="191504"/>
    <lineage>
        <taxon>Eukaryota</taxon>
        <taxon>Viridiplantae</taxon>
        <taxon>Streptophyta</taxon>
        <taxon>Embryophyta</taxon>
        <taxon>Tracheophyta</taxon>
        <taxon>Spermatophyta</taxon>
        <taxon>Magnoliopsida</taxon>
        <taxon>Liliopsida</taxon>
        <taxon>Poales</taxon>
        <taxon>Poaceae</taxon>
        <taxon>PACMAD clade</taxon>
        <taxon>Chloridoideae</taxon>
        <taxon>Cynodonteae</taxon>
        <taxon>Eleusininae</taxon>
        <taxon>Eleusine</taxon>
    </lineage>
</organism>